<dbReference type="Proteomes" id="UP000031036">
    <property type="component" value="Unassembled WGS sequence"/>
</dbReference>
<reference evidence="3 4" key="1">
    <citation type="submission" date="2014-11" db="EMBL/GenBank/DDBJ databases">
        <title>Genetic blueprint of the zoonotic pathogen Toxocara canis.</title>
        <authorList>
            <person name="Zhu X.-Q."/>
            <person name="Korhonen P.K."/>
            <person name="Cai H."/>
            <person name="Young N.D."/>
            <person name="Nejsum P."/>
            <person name="von Samson-Himmelstjerna G."/>
            <person name="Boag P.R."/>
            <person name="Tan P."/>
            <person name="Li Q."/>
            <person name="Min J."/>
            <person name="Yang Y."/>
            <person name="Wang X."/>
            <person name="Fang X."/>
            <person name="Hall R.S."/>
            <person name="Hofmann A."/>
            <person name="Sternberg P.W."/>
            <person name="Jex A.R."/>
            <person name="Gasser R.B."/>
        </authorList>
    </citation>
    <scope>NUCLEOTIDE SEQUENCE [LARGE SCALE GENOMIC DNA]</scope>
    <source>
        <strain evidence="3">PN_DK_2014</strain>
    </source>
</reference>
<feature type="transmembrane region" description="Helical" evidence="2">
    <location>
        <begin position="40"/>
        <end position="58"/>
    </location>
</feature>
<name>A0A0B2VUA6_TOXCA</name>
<feature type="region of interest" description="Disordered" evidence="1">
    <location>
        <begin position="66"/>
        <end position="133"/>
    </location>
</feature>
<evidence type="ECO:0000313" key="4">
    <source>
        <dbReference type="Proteomes" id="UP000031036"/>
    </source>
</evidence>
<evidence type="ECO:0000256" key="1">
    <source>
        <dbReference type="SAM" id="MobiDB-lite"/>
    </source>
</evidence>
<comment type="caution">
    <text evidence="3">The sequence shown here is derived from an EMBL/GenBank/DDBJ whole genome shotgun (WGS) entry which is preliminary data.</text>
</comment>
<feature type="compositionally biased region" description="Basic and acidic residues" evidence="1">
    <location>
        <begin position="111"/>
        <end position="127"/>
    </location>
</feature>
<organism evidence="3 4">
    <name type="scientific">Toxocara canis</name>
    <name type="common">Canine roundworm</name>
    <dbReference type="NCBI Taxonomy" id="6265"/>
    <lineage>
        <taxon>Eukaryota</taxon>
        <taxon>Metazoa</taxon>
        <taxon>Ecdysozoa</taxon>
        <taxon>Nematoda</taxon>
        <taxon>Chromadorea</taxon>
        <taxon>Rhabditida</taxon>
        <taxon>Spirurina</taxon>
        <taxon>Ascaridomorpha</taxon>
        <taxon>Ascaridoidea</taxon>
        <taxon>Toxocaridae</taxon>
        <taxon>Toxocara</taxon>
    </lineage>
</organism>
<evidence type="ECO:0000256" key="2">
    <source>
        <dbReference type="SAM" id="Phobius"/>
    </source>
</evidence>
<keyword evidence="2" id="KW-0472">Membrane</keyword>
<sequence>MLSVSNRNLDNYMFRTRNASFFMLIIVTSASYSSVTKFCYPWMVGAMTVSIATVLFAMQCSKRRKKKTASIRANYTPGTRSKAERSKTHSKSRTKTRSKTKTKSSKRSKPSKKEDTTQDEGRTKSEKGNNIIPPQKVVKLGNIDHMTTVHRAEMAKEIEAMNSKHEMELRKNNSTLSPQNKHVIIKESKCKLYETENIATLDDDIDEPEVMLLGLH</sequence>
<protein>
    <submittedName>
        <fullName evidence="3">Uncharacterized protein</fullName>
    </submittedName>
</protein>
<keyword evidence="4" id="KW-1185">Reference proteome</keyword>
<accession>A0A0B2VUA6</accession>
<dbReference type="AlphaFoldDB" id="A0A0B2VUA6"/>
<gene>
    <name evidence="3" type="ORF">Tcan_16147</name>
</gene>
<keyword evidence="2" id="KW-0812">Transmembrane</keyword>
<proteinExistence type="predicted"/>
<evidence type="ECO:0000313" key="3">
    <source>
        <dbReference type="EMBL" id="KHN84984.1"/>
    </source>
</evidence>
<keyword evidence="2" id="KW-1133">Transmembrane helix</keyword>
<feature type="transmembrane region" description="Helical" evidence="2">
    <location>
        <begin position="12"/>
        <end position="34"/>
    </location>
</feature>
<feature type="compositionally biased region" description="Basic residues" evidence="1">
    <location>
        <begin position="88"/>
        <end position="110"/>
    </location>
</feature>
<dbReference type="EMBL" id="JPKZ01000885">
    <property type="protein sequence ID" value="KHN84984.1"/>
    <property type="molecule type" value="Genomic_DNA"/>
</dbReference>
<dbReference type="OrthoDB" id="5836743at2759"/>